<evidence type="ECO:0000313" key="2">
    <source>
        <dbReference type="EMBL" id="KIA91353.1"/>
    </source>
</evidence>
<dbReference type="AlphaFoldDB" id="A0A0C1FHU1"/>
<dbReference type="PANTHER" id="PTHR31435:SF10">
    <property type="entry name" value="BSR4717 PROTEIN"/>
    <property type="match status" value="1"/>
</dbReference>
<dbReference type="InterPro" id="IPR045057">
    <property type="entry name" value="Gcn5-rel_NAT"/>
</dbReference>
<reference evidence="2 3" key="1">
    <citation type="submission" date="2014-10" db="EMBL/GenBank/DDBJ databases">
        <title>Pedobacter Kyungheensis.</title>
        <authorList>
            <person name="Anderson B.M."/>
            <person name="Newman J.D."/>
        </authorList>
    </citation>
    <scope>NUCLEOTIDE SEQUENCE [LARGE SCALE GENOMIC DNA]</scope>
    <source>
        <strain evidence="2 3">KACC 16221</strain>
    </source>
</reference>
<dbReference type="GO" id="GO:0016740">
    <property type="term" value="F:transferase activity"/>
    <property type="evidence" value="ECO:0007669"/>
    <property type="project" value="UniProtKB-KW"/>
</dbReference>
<protein>
    <submittedName>
        <fullName evidence="2">Acetyltransferase</fullName>
    </submittedName>
</protein>
<dbReference type="Gene3D" id="3.40.630.30">
    <property type="match status" value="1"/>
</dbReference>
<dbReference type="InterPro" id="IPR031165">
    <property type="entry name" value="GNAT_YJDJ"/>
</dbReference>
<dbReference type="Pfam" id="PF14542">
    <property type="entry name" value="Acetyltransf_CG"/>
    <property type="match status" value="1"/>
</dbReference>
<comment type="caution">
    <text evidence="2">The sequence shown here is derived from an EMBL/GenBank/DDBJ whole genome shotgun (WGS) entry which is preliminary data.</text>
</comment>
<proteinExistence type="predicted"/>
<keyword evidence="2" id="KW-0808">Transferase</keyword>
<dbReference type="Proteomes" id="UP000031246">
    <property type="component" value="Unassembled WGS sequence"/>
</dbReference>
<dbReference type="InterPro" id="IPR016181">
    <property type="entry name" value="Acyl_CoA_acyltransferase"/>
</dbReference>
<dbReference type="EMBL" id="JSYN01000031">
    <property type="protein sequence ID" value="KIA91353.1"/>
    <property type="molecule type" value="Genomic_DNA"/>
</dbReference>
<keyword evidence="3" id="KW-1185">Reference proteome</keyword>
<accession>A0A0C1FHU1</accession>
<dbReference type="PROSITE" id="PS51729">
    <property type="entry name" value="GNAT_YJDJ"/>
    <property type="match status" value="1"/>
</dbReference>
<name>A0A0C1FHU1_9SPHI</name>
<dbReference type="SUPFAM" id="SSF55729">
    <property type="entry name" value="Acyl-CoA N-acyltransferases (Nat)"/>
    <property type="match status" value="1"/>
</dbReference>
<dbReference type="PANTHER" id="PTHR31435">
    <property type="entry name" value="PROTEIN NATD1"/>
    <property type="match status" value="1"/>
</dbReference>
<sequence length="100" mass="11686">MAEVKLNLQQEGPSAFEIFDEKGKAGEMVFDIQGSDLTVYHTEVEPDREGMGYAKLLLEAMVAYVRENKLMVIPLCPYVHLQFRRHEELYHDIWNKKNEN</sequence>
<dbReference type="OrthoDB" id="1120671at2"/>
<evidence type="ECO:0000313" key="3">
    <source>
        <dbReference type="Proteomes" id="UP000031246"/>
    </source>
</evidence>
<gene>
    <name evidence="2" type="ORF">OC25_22250</name>
</gene>
<feature type="domain" description="N-acetyltransferase" evidence="1">
    <location>
        <begin position="8"/>
        <end position="95"/>
    </location>
</feature>
<organism evidence="2 3">
    <name type="scientific">Pedobacter kyungheensis</name>
    <dbReference type="NCBI Taxonomy" id="1069985"/>
    <lineage>
        <taxon>Bacteria</taxon>
        <taxon>Pseudomonadati</taxon>
        <taxon>Bacteroidota</taxon>
        <taxon>Sphingobacteriia</taxon>
        <taxon>Sphingobacteriales</taxon>
        <taxon>Sphingobacteriaceae</taxon>
        <taxon>Pedobacter</taxon>
    </lineage>
</organism>
<evidence type="ECO:0000259" key="1">
    <source>
        <dbReference type="PROSITE" id="PS51729"/>
    </source>
</evidence>
<dbReference type="RefSeq" id="WP_039480830.1">
    <property type="nucleotide sequence ID" value="NZ_JSYN01000031.1"/>
</dbReference>